<evidence type="ECO:0000256" key="6">
    <source>
        <dbReference type="SAM" id="Phobius"/>
    </source>
</evidence>
<organism evidence="7 8">
    <name type="scientific">Korarchaeum cryptofilum (strain OPF8)</name>
    <dbReference type="NCBI Taxonomy" id="374847"/>
    <lineage>
        <taxon>Archaea</taxon>
        <taxon>Thermoproteota</taxon>
        <taxon>Candidatus Korarchaeia</taxon>
        <taxon>Candidatus Korarchaeales</taxon>
        <taxon>Candidatus Korarchaeaceae</taxon>
        <taxon>Candidatus Korarchaeum</taxon>
    </lineage>
</organism>
<evidence type="ECO:0000313" key="8">
    <source>
        <dbReference type="Proteomes" id="UP000001686"/>
    </source>
</evidence>
<dbReference type="KEGG" id="kcr:Kcr_0421"/>
<feature type="transmembrane region" description="Helical" evidence="6">
    <location>
        <begin position="12"/>
        <end position="33"/>
    </location>
</feature>
<dbReference type="STRING" id="374847.Kcr_0421"/>
<protein>
    <submittedName>
        <fullName evidence="7">Lysine exporter protein (LYSE/YGGA)</fullName>
    </submittedName>
</protein>
<dbReference type="InParanoid" id="B1L3Z8"/>
<keyword evidence="8" id="KW-1185">Reference proteome</keyword>
<evidence type="ECO:0000256" key="3">
    <source>
        <dbReference type="ARBA" id="ARBA00022692"/>
    </source>
</evidence>
<dbReference type="eggNOG" id="arCOG01947">
    <property type="taxonomic scope" value="Archaea"/>
</dbReference>
<comment type="subcellular location">
    <subcellularLocation>
        <location evidence="1">Cell membrane</location>
        <topology evidence="1">Multi-pass membrane protein</topology>
    </subcellularLocation>
</comment>
<dbReference type="PANTHER" id="PTHR38825">
    <property type="entry name" value="LYSINE EXPORTER PROTEIN (LYSE/YGGA)"/>
    <property type="match status" value="1"/>
</dbReference>
<dbReference type="OrthoDB" id="121309at2157"/>
<proteinExistence type="predicted"/>
<evidence type="ECO:0000256" key="5">
    <source>
        <dbReference type="ARBA" id="ARBA00023136"/>
    </source>
</evidence>
<feature type="transmembrane region" description="Helical" evidence="6">
    <location>
        <begin position="176"/>
        <end position="197"/>
    </location>
</feature>
<feature type="transmembrane region" description="Helical" evidence="6">
    <location>
        <begin position="40"/>
        <end position="62"/>
    </location>
</feature>
<dbReference type="PhylomeDB" id="B1L3Z8"/>
<keyword evidence="5 6" id="KW-0472">Membrane</keyword>
<keyword evidence="3 6" id="KW-0812">Transmembrane</keyword>
<evidence type="ECO:0000313" key="7">
    <source>
        <dbReference type="EMBL" id="ACB07177.1"/>
    </source>
</evidence>
<dbReference type="EMBL" id="CP000968">
    <property type="protein sequence ID" value="ACB07177.1"/>
    <property type="molecule type" value="Genomic_DNA"/>
</dbReference>
<evidence type="ECO:0000256" key="2">
    <source>
        <dbReference type="ARBA" id="ARBA00022475"/>
    </source>
</evidence>
<dbReference type="AlphaFoldDB" id="B1L3Z8"/>
<accession>B1L3Z8</accession>
<name>B1L3Z8_KORCO</name>
<keyword evidence="2" id="KW-1003">Cell membrane</keyword>
<dbReference type="InterPro" id="IPR001123">
    <property type="entry name" value="LeuE-type"/>
</dbReference>
<dbReference type="GeneID" id="6093708"/>
<keyword evidence="4 6" id="KW-1133">Transmembrane helix</keyword>
<sequence length="198" mass="21738">MDLLSFIAEVEAITVSGALSPGPLTVSAAGLGIRSGKRAGLLVSLGHMAFEFPLVLLISTGLSIAQSFKQLLSIIGGAFLLYFALTQIRSLGKVRIDASERNGNAFIAGILLTALNPYFIIWWLTVGAKLVMDSMQFPLGVMLMYALHVWMDFAWLTFVAYVFYRGSRLNESLLKAIMGILSLILIFFGLEFIYNAFR</sequence>
<feature type="transmembrane region" description="Helical" evidence="6">
    <location>
        <begin position="68"/>
        <end position="85"/>
    </location>
</feature>
<dbReference type="HOGENOM" id="CLU_104651_0_0_2"/>
<dbReference type="GO" id="GO:0005886">
    <property type="term" value="C:plasma membrane"/>
    <property type="evidence" value="ECO:0007669"/>
    <property type="project" value="UniProtKB-SubCell"/>
</dbReference>
<dbReference type="EnsemblBacteria" id="ACB07177">
    <property type="protein sequence ID" value="ACB07177"/>
    <property type="gene ID" value="Kcr_0421"/>
</dbReference>
<dbReference type="RefSeq" id="WP_012309074.1">
    <property type="nucleotide sequence ID" value="NC_010482.1"/>
</dbReference>
<evidence type="ECO:0000256" key="4">
    <source>
        <dbReference type="ARBA" id="ARBA00022989"/>
    </source>
</evidence>
<dbReference type="Proteomes" id="UP000001686">
    <property type="component" value="Chromosome"/>
</dbReference>
<evidence type="ECO:0000256" key="1">
    <source>
        <dbReference type="ARBA" id="ARBA00004651"/>
    </source>
</evidence>
<feature type="transmembrane region" description="Helical" evidence="6">
    <location>
        <begin position="105"/>
        <end position="125"/>
    </location>
</feature>
<dbReference type="PANTHER" id="PTHR38825:SF1">
    <property type="entry name" value="TRANSPORTER, LYSE FAMILY"/>
    <property type="match status" value="1"/>
</dbReference>
<gene>
    <name evidence="7" type="ordered locus">Kcr_0421</name>
</gene>
<feature type="transmembrane region" description="Helical" evidence="6">
    <location>
        <begin position="145"/>
        <end position="164"/>
    </location>
</feature>
<reference evidence="7 8" key="1">
    <citation type="journal article" date="2008" name="Proc. Natl. Acad. Sci. U.S.A.">
        <title>A korarchaeal genome reveals new insights into the evolution of the Archaea.</title>
        <authorList>
            <person name="Elkins J.G."/>
            <person name="Podar M."/>
            <person name="Graham D.E."/>
            <person name="Makarova K.S."/>
            <person name="Wolf Y."/>
            <person name="Randau L."/>
            <person name="Hedlund B.P."/>
            <person name="Brochier-Armanet C."/>
            <person name="Kunin V."/>
            <person name="Anderson I."/>
            <person name="Lapidus A."/>
            <person name="Goltsman E."/>
            <person name="Barry K."/>
            <person name="Koonin E.V."/>
            <person name="Hugenholtz P."/>
            <person name="Kyrpides N."/>
            <person name="Wanner G."/>
            <person name="Richardson P."/>
            <person name="Keller M."/>
            <person name="Stetter K.O."/>
        </authorList>
    </citation>
    <scope>NUCLEOTIDE SEQUENCE [LARGE SCALE GENOMIC DNA]</scope>
    <source>
        <strain evidence="8">OPF8</strain>
    </source>
</reference>
<dbReference type="Pfam" id="PF01810">
    <property type="entry name" value="LysE"/>
    <property type="match status" value="1"/>
</dbReference>
<dbReference type="GO" id="GO:0006865">
    <property type="term" value="P:amino acid transport"/>
    <property type="evidence" value="ECO:0007669"/>
    <property type="project" value="InterPro"/>
</dbReference>